<proteinExistence type="inferred from homology"/>
<evidence type="ECO:0000256" key="3">
    <source>
        <dbReference type="ARBA" id="ARBA00022741"/>
    </source>
</evidence>
<dbReference type="EMBL" id="CP013276">
    <property type="protein sequence ID" value="APF32563.1"/>
    <property type="molecule type" value="Genomic_DNA"/>
</dbReference>
<sequence>MEVVRLENVVKTYGEGETQVQALKGINLSIHRGEFVTIVGASGSGKSTLLHILGGLDRPSSGNVFIGDENIYNYKDNELSIFRRRKVGFIFQFFNLIPVLNVQENIALPALLDEEQVDDHYLDEIIKTLGLNERRDHLPSELSGGQQQRVSIGRSLINKPDIILADEPTGNLDTKNTKEVLNLLKVTAKKYNQTVILITHDPAIASNSDRIITITDGMIISDKQLVQNQEKCGGEEY</sequence>
<dbReference type="CDD" id="cd03255">
    <property type="entry name" value="ABC_MJ0796_LolCDE_FtsE"/>
    <property type="match status" value="1"/>
</dbReference>
<dbReference type="PROSITE" id="PS50893">
    <property type="entry name" value="ABC_TRANSPORTER_2"/>
    <property type="match status" value="1"/>
</dbReference>
<dbReference type="GO" id="GO:0022857">
    <property type="term" value="F:transmembrane transporter activity"/>
    <property type="evidence" value="ECO:0007669"/>
    <property type="project" value="UniProtKB-ARBA"/>
</dbReference>
<keyword evidence="3" id="KW-0547">Nucleotide-binding</keyword>
<dbReference type="PANTHER" id="PTHR42798:SF6">
    <property type="entry name" value="CELL DIVISION ATP-BINDING PROTEIN FTSE"/>
    <property type="match status" value="1"/>
</dbReference>
<evidence type="ECO:0000256" key="1">
    <source>
        <dbReference type="ARBA" id="ARBA00005417"/>
    </source>
</evidence>
<dbReference type="AlphaFoldDB" id="A0A1L2Z0G2"/>
<dbReference type="InterPro" id="IPR017871">
    <property type="entry name" value="ABC_transporter-like_CS"/>
</dbReference>
<dbReference type="SMART" id="SM00382">
    <property type="entry name" value="AAA"/>
    <property type="match status" value="1"/>
</dbReference>
<dbReference type="RefSeq" id="WP_000454406.1">
    <property type="nucleotide sequence ID" value="NZ_CAAKHA010000028.1"/>
</dbReference>
<dbReference type="InterPro" id="IPR027417">
    <property type="entry name" value="P-loop_NTPase"/>
</dbReference>
<dbReference type="Gene3D" id="3.40.50.300">
    <property type="entry name" value="P-loop containing nucleotide triphosphate hydrolases"/>
    <property type="match status" value="1"/>
</dbReference>
<geneLocation type="plasmid" evidence="6">
    <name>pAM65-52-1-360K</name>
</geneLocation>
<keyword evidence="6" id="KW-0614">Plasmid</keyword>
<evidence type="ECO:0000256" key="2">
    <source>
        <dbReference type="ARBA" id="ARBA00022448"/>
    </source>
</evidence>
<protein>
    <submittedName>
        <fullName evidence="7">Bacitracin export ATP-binding protein BceA</fullName>
    </submittedName>
    <submittedName>
        <fullName evidence="6">Peptide ABC transporter ATP-binding protein</fullName>
    </submittedName>
</protein>
<reference evidence="6" key="1">
    <citation type="journal article" date="2017" name="Res. Microbiol.">
        <title>Comparative genomics of extrachromosomal elements in Bacillus thuringiensis subsp. israelensis.</title>
        <authorList>
            <person name="Bolotin A."/>
            <person name="Gillis A."/>
            <person name="Sanchis V."/>
            <person name="Nielsen-LeRoux C."/>
            <person name="Mahillon J."/>
            <person name="Lereclus D."/>
            <person name="Sorokin A."/>
        </authorList>
    </citation>
    <scope>NUCLEOTIDE SEQUENCE</scope>
    <source>
        <strain evidence="6">AM65-52</strain>
        <plasmid evidence="6">pAM65-52-1-360K</plasmid>
    </source>
</reference>
<dbReference type="InterPro" id="IPR003439">
    <property type="entry name" value="ABC_transporter-like_ATP-bd"/>
</dbReference>
<keyword evidence="2" id="KW-0813">Transport</keyword>
<gene>
    <name evidence="7" type="primary">bceA_4</name>
    <name evidence="6" type="ORF">ATN07_29090</name>
    <name evidence="7" type="ORF">BTAR23_AR23_05846</name>
</gene>
<dbReference type="FunFam" id="3.40.50.300:FF:000032">
    <property type="entry name" value="Export ABC transporter ATP-binding protein"/>
    <property type="match status" value="1"/>
</dbReference>
<feature type="domain" description="ABC transporter" evidence="5">
    <location>
        <begin position="4"/>
        <end position="237"/>
    </location>
</feature>
<evidence type="ECO:0000256" key="4">
    <source>
        <dbReference type="ARBA" id="ARBA00022840"/>
    </source>
</evidence>
<evidence type="ECO:0000313" key="6">
    <source>
        <dbReference type="EMBL" id="APF32563.1"/>
    </source>
</evidence>
<dbReference type="SUPFAM" id="SSF52540">
    <property type="entry name" value="P-loop containing nucleoside triphosphate hydrolases"/>
    <property type="match status" value="1"/>
</dbReference>
<dbReference type="GO" id="GO:0016887">
    <property type="term" value="F:ATP hydrolysis activity"/>
    <property type="evidence" value="ECO:0007669"/>
    <property type="project" value="InterPro"/>
</dbReference>
<dbReference type="PROSITE" id="PS00211">
    <property type="entry name" value="ABC_TRANSPORTER_1"/>
    <property type="match status" value="1"/>
</dbReference>
<accession>A0A1L2Z0G2</accession>
<dbReference type="EMBL" id="CAAKHA010000028">
    <property type="protein sequence ID" value="VIJ07748.1"/>
    <property type="molecule type" value="Genomic_DNA"/>
</dbReference>
<evidence type="ECO:0000313" key="7">
    <source>
        <dbReference type="EMBL" id="VIJ07748.1"/>
    </source>
</evidence>
<reference evidence="7 8" key="2">
    <citation type="submission" date="2019-04" db="EMBL/GenBank/DDBJ databases">
        <authorList>
            <person name="Patino-Navarrete R."/>
            <person name="Patino Navarrete R."/>
        </authorList>
    </citation>
    <scope>NUCLEOTIDE SEQUENCE [LARGE SCALE GENOMIC DNA]</scope>
    <source>
        <strain evidence="7">Bacillus thuringiensis strain AR23</strain>
    </source>
</reference>
<evidence type="ECO:0000259" key="5">
    <source>
        <dbReference type="PROSITE" id="PS50893"/>
    </source>
</evidence>
<dbReference type="PANTHER" id="PTHR42798">
    <property type="entry name" value="LIPOPROTEIN-RELEASING SYSTEM ATP-BINDING PROTEIN LOLD"/>
    <property type="match status" value="1"/>
</dbReference>
<dbReference type="GO" id="GO:0098796">
    <property type="term" value="C:membrane protein complex"/>
    <property type="evidence" value="ECO:0007669"/>
    <property type="project" value="UniProtKB-ARBA"/>
</dbReference>
<name>A0A1L2Z0G2_BACTI</name>
<dbReference type="Pfam" id="PF00005">
    <property type="entry name" value="ABC_tran"/>
    <property type="match status" value="1"/>
</dbReference>
<evidence type="ECO:0000313" key="8">
    <source>
        <dbReference type="Proteomes" id="UP000508034"/>
    </source>
</evidence>
<comment type="similarity">
    <text evidence="1">Belongs to the ABC transporter superfamily.</text>
</comment>
<dbReference type="InterPro" id="IPR003593">
    <property type="entry name" value="AAA+_ATPase"/>
</dbReference>
<dbReference type="GO" id="GO:0005524">
    <property type="term" value="F:ATP binding"/>
    <property type="evidence" value="ECO:0007669"/>
    <property type="project" value="UniProtKB-KW"/>
</dbReference>
<dbReference type="InterPro" id="IPR017911">
    <property type="entry name" value="MacB-like_ATP-bd"/>
</dbReference>
<dbReference type="Proteomes" id="UP000508034">
    <property type="component" value="Unassembled WGS sequence"/>
</dbReference>
<keyword evidence="4 6" id="KW-0067">ATP-binding</keyword>
<organism evidence="6">
    <name type="scientific">Bacillus thuringiensis subsp. israelensis</name>
    <dbReference type="NCBI Taxonomy" id="1430"/>
    <lineage>
        <taxon>Bacteria</taxon>
        <taxon>Bacillati</taxon>
        <taxon>Bacillota</taxon>
        <taxon>Bacilli</taxon>
        <taxon>Bacillales</taxon>
        <taxon>Bacillaceae</taxon>
        <taxon>Bacillus</taxon>
        <taxon>Bacillus cereus group</taxon>
    </lineage>
</organism>